<keyword evidence="4" id="KW-1185">Reference proteome</keyword>
<organism evidence="3 4">
    <name type="scientific">Lineolata rhizophorae</name>
    <dbReference type="NCBI Taxonomy" id="578093"/>
    <lineage>
        <taxon>Eukaryota</taxon>
        <taxon>Fungi</taxon>
        <taxon>Dikarya</taxon>
        <taxon>Ascomycota</taxon>
        <taxon>Pezizomycotina</taxon>
        <taxon>Dothideomycetes</taxon>
        <taxon>Dothideomycetes incertae sedis</taxon>
        <taxon>Lineolatales</taxon>
        <taxon>Lineolataceae</taxon>
        <taxon>Lineolata</taxon>
    </lineage>
</organism>
<dbReference type="Proteomes" id="UP000799766">
    <property type="component" value="Unassembled WGS sequence"/>
</dbReference>
<proteinExistence type="predicted"/>
<dbReference type="EMBL" id="MU001685">
    <property type="protein sequence ID" value="KAF2455765.1"/>
    <property type="molecule type" value="Genomic_DNA"/>
</dbReference>
<feature type="compositionally biased region" description="Low complexity" evidence="1">
    <location>
        <begin position="242"/>
        <end position="259"/>
    </location>
</feature>
<reference evidence="3" key="1">
    <citation type="journal article" date="2020" name="Stud. Mycol.">
        <title>101 Dothideomycetes genomes: a test case for predicting lifestyles and emergence of pathogens.</title>
        <authorList>
            <person name="Haridas S."/>
            <person name="Albert R."/>
            <person name="Binder M."/>
            <person name="Bloem J."/>
            <person name="Labutti K."/>
            <person name="Salamov A."/>
            <person name="Andreopoulos B."/>
            <person name="Baker S."/>
            <person name="Barry K."/>
            <person name="Bills G."/>
            <person name="Bluhm B."/>
            <person name="Cannon C."/>
            <person name="Castanera R."/>
            <person name="Culley D."/>
            <person name="Daum C."/>
            <person name="Ezra D."/>
            <person name="Gonzalez J."/>
            <person name="Henrissat B."/>
            <person name="Kuo A."/>
            <person name="Liang C."/>
            <person name="Lipzen A."/>
            <person name="Lutzoni F."/>
            <person name="Magnuson J."/>
            <person name="Mondo S."/>
            <person name="Nolan M."/>
            <person name="Ohm R."/>
            <person name="Pangilinan J."/>
            <person name="Park H.-J."/>
            <person name="Ramirez L."/>
            <person name="Alfaro M."/>
            <person name="Sun H."/>
            <person name="Tritt A."/>
            <person name="Yoshinaga Y."/>
            <person name="Zwiers L.-H."/>
            <person name="Turgeon B."/>
            <person name="Goodwin S."/>
            <person name="Spatafora J."/>
            <person name="Crous P."/>
            <person name="Grigoriev I."/>
        </authorList>
    </citation>
    <scope>NUCLEOTIDE SEQUENCE</scope>
    <source>
        <strain evidence="3">ATCC 16933</strain>
    </source>
</reference>
<keyword evidence="2" id="KW-1133">Transmembrane helix</keyword>
<feature type="compositionally biased region" description="Pro residues" evidence="1">
    <location>
        <begin position="260"/>
        <end position="271"/>
    </location>
</feature>
<dbReference type="OrthoDB" id="5325022at2759"/>
<evidence type="ECO:0000256" key="2">
    <source>
        <dbReference type="SAM" id="Phobius"/>
    </source>
</evidence>
<feature type="transmembrane region" description="Helical" evidence="2">
    <location>
        <begin position="43"/>
        <end position="61"/>
    </location>
</feature>
<dbReference type="PANTHER" id="PTHR37451:SF4">
    <property type="entry name" value="MARVEL DOMAIN-CONTAINING PROTEIN"/>
    <property type="match status" value="1"/>
</dbReference>
<feature type="compositionally biased region" description="Pro residues" evidence="1">
    <location>
        <begin position="283"/>
        <end position="295"/>
    </location>
</feature>
<dbReference type="AlphaFoldDB" id="A0A6A6NVF0"/>
<protein>
    <recommendedName>
        <fullName evidence="5">MARVEL domain-containing protein</fullName>
    </recommendedName>
</protein>
<keyword evidence="2" id="KW-0812">Transmembrane</keyword>
<feature type="transmembrane region" description="Helical" evidence="2">
    <location>
        <begin position="73"/>
        <end position="98"/>
    </location>
</feature>
<accession>A0A6A6NVF0</accession>
<evidence type="ECO:0000313" key="3">
    <source>
        <dbReference type="EMBL" id="KAF2455765.1"/>
    </source>
</evidence>
<gene>
    <name evidence="3" type="ORF">BDY21DRAFT_348615</name>
</gene>
<feature type="compositionally biased region" description="Low complexity" evidence="1">
    <location>
        <begin position="272"/>
        <end position="282"/>
    </location>
</feature>
<evidence type="ECO:0000313" key="4">
    <source>
        <dbReference type="Proteomes" id="UP000799766"/>
    </source>
</evidence>
<feature type="compositionally biased region" description="Low complexity" evidence="1">
    <location>
        <begin position="190"/>
        <end position="200"/>
    </location>
</feature>
<feature type="compositionally biased region" description="Polar residues" evidence="1">
    <location>
        <begin position="203"/>
        <end position="212"/>
    </location>
</feature>
<feature type="transmembrane region" description="Helical" evidence="2">
    <location>
        <begin position="156"/>
        <end position="180"/>
    </location>
</feature>
<keyword evidence="2" id="KW-0472">Membrane</keyword>
<feature type="compositionally biased region" description="Low complexity" evidence="1">
    <location>
        <begin position="296"/>
        <end position="306"/>
    </location>
</feature>
<evidence type="ECO:0000256" key="1">
    <source>
        <dbReference type="SAM" id="MobiDB-lite"/>
    </source>
</evidence>
<evidence type="ECO:0008006" key="5">
    <source>
        <dbReference type="Google" id="ProtNLM"/>
    </source>
</evidence>
<name>A0A6A6NVF0_9PEZI</name>
<feature type="compositionally biased region" description="Low complexity" evidence="1">
    <location>
        <begin position="221"/>
        <end position="234"/>
    </location>
</feature>
<sequence length="306" mass="33881">MRAHVVNAPMWVYVFKCLQLAIAVAVLATSAYAISAVAYNVQILALFTALATMIITIYYLVTFKGAPKAYNMWAVLALEVFAIIFWLVSMATLAYLAAALTLSGADYDDDYYLYNDDYYYSARSLMSRAAKHFSKRQYYYYTYYTINLTAYRNVTAVGAALCALNLVFFVVTLIGFSIFLHRHRKAGLPQNPYNSSSSPNDGVATTTQTVTPQKMEAASTAPQYHQLPAQQQQPMAPPQPATSPSSASMYGQPQQQQQQPYPPPSASPAPLYPAQQSQFPQVATPPPPQPQPMAPQPVYQQGYVQQ</sequence>
<dbReference type="PANTHER" id="PTHR37451">
    <property type="entry name" value="MARVEL DOMAIN"/>
    <property type="match status" value="1"/>
</dbReference>
<feature type="region of interest" description="Disordered" evidence="1">
    <location>
        <begin position="190"/>
        <end position="306"/>
    </location>
</feature>